<evidence type="ECO:0000313" key="2">
    <source>
        <dbReference type="EMBL" id="AKB73796.1"/>
    </source>
</evidence>
<dbReference type="Proteomes" id="UP000033072">
    <property type="component" value="Chromosome"/>
</dbReference>
<accession>A0A0E3S197</accession>
<keyword evidence="1" id="KW-0812">Transmembrane</keyword>
<evidence type="ECO:0000256" key="1">
    <source>
        <dbReference type="SAM" id="Phobius"/>
    </source>
</evidence>
<keyword evidence="1" id="KW-0472">Membrane</keyword>
<name>A0A0E3S197_9EURY</name>
<proteinExistence type="predicted"/>
<dbReference type="KEGG" id="mls:MSLAZ_0535"/>
<sequence length="66" mass="7719">MRAYIPGFHVEEAINIFAMAIRLRFKASYLENIVSLFNNMFGYILYAVKSGCVVINHLYSIFPRER</sequence>
<gene>
    <name evidence="2" type="ORF">MSLAZ_0535</name>
</gene>
<dbReference type="STRING" id="1434111.MSLAZ_0535"/>
<dbReference type="PATRIC" id="fig|1434111.4.peg.670"/>
<dbReference type="AlphaFoldDB" id="A0A0E3S197"/>
<dbReference type="HOGENOM" id="CLU_2820881_0_0_2"/>
<reference evidence="2 3" key="1">
    <citation type="submission" date="2014-07" db="EMBL/GenBank/DDBJ databases">
        <title>Methanogenic archaea and the global carbon cycle.</title>
        <authorList>
            <person name="Henriksen J.R."/>
            <person name="Luke J."/>
            <person name="Reinhart S."/>
            <person name="Benedict M.N."/>
            <person name="Youngblut N.D."/>
            <person name="Metcalf M.E."/>
            <person name="Whitaker R.J."/>
            <person name="Metcalf W.W."/>
        </authorList>
    </citation>
    <scope>NUCLEOTIDE SEQUENCE [LARGE SCALE GENOMIC DNA]</scope>
    <source>
        <strain evidence="2 3">Z-7289</strain>
    </source>
</reference>
<keyword evidence="3" id="KW-1185">Reference proteome</keyword>
<keyword evidence="1" id="KW-1133">Transmembrane helix</keyword>
<feature type="transmembrane region" description="Helical" evidence="1">
    <location>
        <begin position="40"/>
        <end position="62"/>
    </location>
</feature>
<organism evidence="2 3">
    <name type="scientific">Methanosarcina lacustris Z-7289</name>
    <dbReference type="NCBI Taxonomy" id="1434111"/>
    <lineage>
        <taxon>Archaea</taxon>
        <taxon>Methanobacteriati</taxon>
        <taxon>Methanobacteriota</taxon>
        <taxon>Stenosarchaea group</taxon>
        <taxon>Methanomicrobia</taxon>
        <taxon>Methanosarcinales</taxon>
        <taxon>Methanosarcinaceae</taxon>
        <taxon>Methanosarcina</taxon>
    </lineage>
</organism>
<evidence type="ECO:0000313" key="3">
    <source>
        <dbReference type="Proteomes" id="UP000033072"/>
    </source>
</evidence>
<dbReference type="EMBL" id="CP009515">
    <property type="protein sequence ID" value="AKB73796.1"/>
    <property type="molecule type" value="Genomic_DNA"/>
</dbReference>
<protein>
    <submittedName>
        <fullName evidence="2">Uncharacterized protein</fullName>
    </submittedName>
</protein>